<dbReference type="CDD" id="cd04912">
    <property type="entry name" value="ACT_AKiii-LysC-EC-like_1"/>
    <property type="match status" value="1"/>
</dbReference>
<dbReference type="Pfam" id="PF22468">
    <property type="entry name" value="ACT_9"/>
    <property type="match status" value="1"/>
</dbReference>
<dbReference type="InterPro" id="IPR036393">
    <property type="entry name" value="AceGlu_kinase-like_sf"/>
</dbReference>
<feature type="domain" description="Aspartate/glutamate/uridylate kinase" evidence="11">
    <location>
        <begin position="2"/>
        <end position="276"/>
    </location>
</feature>
<evidence type="ECO:0000256" key="1">
    <source>
        <dbReference type="ARBA" id="ARBA00004766"/>
    </source>
</evidence>
<evidence type="ECO:0000256" key="3">
    <source>
        <dbReference type="ARBA" id="ARBA00022679"/>
    </source>
</evidence>
<dbReference type="SUPFAM" id="SSF53633">
    <property type="entry name" value="Carbamate kinase-like"/>
    <property type="match status" value="1"/>
</dbReference>
<feature type="binding site" evidence="8">
    <location>
        <begin position="219"/>
        <end position="220"/>
    </location>
    <ligand>
        <name>ATP</name>
        <dbReference type="ChEBI" id="CHEBI:30616"/>
    </ligand>
</feature>
<comment type="similarity">
    <text evidence="2 9">Belongs to the aspartokinase family.</text>
</comment>
<reference evidence="13" key="2">
    <citation type="submission" date="2020-09" db="EMBL/GenBank/DDBJ databases">
        <authorList>
            <person name="Sun Q."/>
            <person name="Kim S."/>
        </authorList>
    </citation>
    <scope>NUCLEOTIDE SEQUENCE</scope>
    <source>
        <strain evidence="13">KCTC 12719</strain>
    </source>
</reference>
<dbReference type="EC" id="2.7.2.4" evidence="9"/>
<evidence type="ECO:0000256" key="5">
    <source>
        <dbReference type="ARBA" id="ARBA00022777"/>
    </source>
</evidence>
<dbReference type="GO" id="GO:0005829">
    <property type="term" value="C:cytosol"/>
    <property type="evidence" value="ECO:0007669"/>
    <property type="project" value="TreeGrafter"/>
</dbReference>
<dbReference type="InterPro" id="IPR001048">
    <property type="entry name" value="Asp/Glu/Uridylate_kinase"/>
</dbReference>
<evidence type="ECO:0000256" key="7">
    <source>
        <dbReference type="ARBA" id="ARBA00047872"/>
    </source>
</evidence>
<evidence type="ECO:0000256" key="4">
    <source>
        <dbReference type="ARBA" id="ARBA00022741"/>
    </source>
</evidence>
<name>A0A918VWG1_9FLAO</name>
<evidence type="ECO:0000256" key="6">
    <source>
        <dbReference type="ARBA" id="ARBA00022840"/>
    </source>
</evidence>
<keyword evidence="6 8" id="KW-0067">ATP-binding</keyword>
<accession>A0A918VWG1</accession>
<keyword evidence="14" id="KW-1185">Reference proteome</keyword>
<dbReference type="NCBIfam" id="TIGR00657">
    <property type="entry name" value="asp_kinases"/>
    <property type="match status" value="1"/>
</dbReference>
<feature type="binding site" evidence="8">
    <location>
        <begin position="5"/>
        <end position="8"/>
    </location>
    <ligand>
        <name>ATP</name>
        <dbReference type="ChEBI" id="CHEBI:30616"/>
    </ligand>
</feature>
<dbReference type="CDD" id="cd04243">
    <property type="entry name" value="AAK_AK-HSDH-like"/>
    <property type="match status" value="1"/>
</dbReference>
<dbReference type="InterPro" id="IPR054352">
    <property type="entry name" value="ACT_Aspartokinase"/>
</dbReference>
<evidence type="ECO:0000313" key="14">
    <source>
        <dbReference type="Proteomes" id="UP000610456"/>
    </source>
</evidence>
<feature type="binding site" evidence="8">
    <location>
        <position position="120"/>
    </location>
    <ligand>
        <name>substrate</name>
    </ligand>
</feature>
<comment type="catalytic activity">
    <reaction evidence="7 9">
        <text>L-aspartate + ATP = 4-phospho-L-aspartate + ADP</text>
        <dbReference type="Rhea" id="RHEA:23776"/>
        <dbReference type="ChEBI" id="CHEBI:29991"/>
        <dbReference type="ChEBI" id="CHEBI:30616"/>
        <dbReference type="ChEBI" id="CHEBI:57535"/>
        <dbReference type="ChEBI" id="CHEBI:456216"/>
        <dbReference type="EC" id="2.7.2.4"/>
    </reaction>
</comment>
<dbReference type="PIRSF" id="PIRSF000726">
    <property type="entry name" value="Asp_kin"/>
    <property type="match status" value="1"/>
</dbReference>
<evidence type="ECO:0000313" key="13">
    <source>
        <dbReference type="EMBL" id="GHA31194.1"/>
    </source>
</evidence>
<dbReference type="GO" id="GO:0009089">
    <property type="term" value="P:lysine biosynthetic process via diaminopimelate"/>
    <property type="evidence" value="ECO:0007669"/>
    <property type="project" value="InterPro"/>
</dbReference>
<evidence type="ECO:0000256" key="10">
    <source>
        <dbReference type="RuleBase" id="RU004249"/>
    </source>
</evidence>
<dbReference type="PANTHER" id="PTHR21499">
    <property type="entry name" value="ASPARTATE KINASE"/>
    <property type="match status" value="1"/>
</dbReference>
<feature type="domain" description="Aspartokinase ACT" evidence="12">
    <location>
        <begin position="378"/>
        <end position="434"/>
    </location>
</feature>
<evidence type="ECO:0000259" key="12">
    <source>
        <dbReference type="Pfam" id="PF22468"/>
    </source>
</evidence>
<comment type="caution">
    <text evidence="13">The sequence shown here is derived from an EMBL/GenBank/DDBJ whole genome shotgun (WGS) entry which is preliminary data.</text>
</comment>
<comment type="pathway">
    <text evidence="10">Amino-acid biosynthesis; L-methionine biosynthesis via de novo pathway; L-homoserine from L-aspartate: step 1/3.</text>
</comment>
<evidence type="ECO:0000256" key="8">
    <source>
        <dbReference type="PIRSR" id="PIRSR000726-1"/>
    </source>
</evidence>
<dbReference type="RefSeq" id="WP_189603692.1">
    <property type="nucleotide sequence ID" value="NZ_BMXB01000002.1"/>
</dbReference>
<organism evidence="13 14">
    <name type="scientific">Salinimicrobium marinum</name>
    <dbReference type="NCBI Taxonomy" id="680283"/>
    <lineage>
        <taxon>Bacteria</taxon>
        <taxon>Pseudomonadati</taxon>
        <taxon>Bacteroidota</taxon>
        <taxon>Flavobacteriia</taxon>
        <taxon>Flavobacteriales</taxon>
        <taxon>Flavobacteriaceae</taxon>
        <taxon>Salinimicrobium</taxon>
    </lineage>
</organism>
<protein>
    <recommendedName>
        <fullName evidence="9">Aspartokinase</fullName>
        <ecNumber evidence="9">2.7.2.4</ecNumber>
    </recommendedName>
</protein>
<feature type="binding site" evidence="8">
    <location>
        <position position="230"/>
    </location>
    <ligand>
        <name>ATP</name>
        <dbReference type="ChEBI" id="CHEBI:30616"/>
    </ligand>
</feature>
<dbReference type="EMBL" id="BMXB01000002">
    <property type="protein sequence ID" value="GHA31194.1"/>
    <property type="molecule type" value="Genomic_DNA"/>
</dbReference>
<keyword evidence="10" id="KW-0028">Amino-acid biosynthesis</keyword>
<dbReference type="PROSITE" id="PS00324">
    <property type="entry name" value="ASPARTOKINASE"/>
    <property type="match status" value="1"/>
</dbReference>
<keyword evidence="4 8" id="KW-0547">Nucleotide-binding</keyword>
<dbReference type="GO" id="GO:0005524">
    <property type="term" value="F:ATP binding"/>
    <property type="evidence" value="ECO:0007669"/>
    <property type="project" value="UniProtKB-KW"/>
</dbReference>
<dbReference type="InterPro" id="IPR001341">
    <property type="entry name" value="Asp_kinase"/>
</dbReference>
<dbReference type="GO" id="GO:0004072">
    <property type="term" value="F:aspartate kinase activity"/>
    <property type="evidence" value="ECO:0007669"/>
    <property type="project" value="UniProtKB-EC"/>
</dbReference>
<dbReference type="Gene3D" id="3.40.1160.10">
    <property type="entry name" value="Acetylglutamate kinase-like"/>
    <property type="match status" value="1"/>
</dbReference>
<evidence type="ECO:0000256" key="2">
    <source>
        <dbReference type="ARBA" id="ARBA00010122"/>
    </source>
</evidence>
<dbReference type="InterPro" id="IPR045865">
    <property type="entry name" value="ACT-like_dom_sf"/>
</dbReference>
<dbReference type="Gene3D" id="1.20.120.1320">
    <property type="entry name" value="Aspartokinase, catalytic domain"/>
    <property type="match status" value="1"/>
</dbReference>
<dbReference type="Pfam" id="PF00696">
    <property type="entry name" value="AA_kinase"/>
    <property type="match status" value="1"/>
</dbReference>
<feature type="binding site" evidence="8">
    <location>
        <position position="42"/>
    </location>
    <ligand>
        <name>substrate</name>
    </ligand>
</feature>
<dbReference type="SUPFAM" id="SSF55021">
    <property type="entry name" value="ACT-like"/>
    <property type="match status" value="2"/>
</dbReference>
<evidence type="ECO:0000259" key="11">
    <source>
        <dbReference type="Pfam" id="PF00696"/>
    </source>
</evidence>
<dbReference type="Proteomes" id="UP000610456">
    <property type="component" value="Unassembled WGS sequence"/>
</dbReference>
<keyword evidence="3 9" id="KW-0808">Transferase</keyword>
<comment type="pathway">
    <text evidence="10">Amino-acid biosynthesis; L-threonine biosynthesis; L-threonine from L-aspartate: step 1/5.</text>
</comment>
<reference evidence="13" key="1">
    <citation type="journal article" date="2014" name="Int. J. Syst. Evol. Microbiol.">
        <title>Complete genome sequence of Corynebacterium casei LMG S-19264T (=DSM 44701T), isolated from a smear-ripened cheese.</title>
        <authorList>
            <consortium name="US DOE Joint Genome Institute (JGI-PGF)"/>
            <person name="Walter F."/>
            <person name="Albersmeier A."/>
            <person name="Kalinowski J."/>
            <person name="Ruckert C."/>
        </authorList>
    </citation>
    <scope>NUCLEOTIDE SEQUENCE</scope>
    <source>
        <strain evidence="13">KCTC 12719</strain>
    </source>
</reference>
<dbReference type="GO" id="GO:0009090">
    <property type="term" value="P:homoserine biosynthetic process"/>
    <property type="evidence" value="ECO:0007669"/>
    <property type="project" value="TreeGrafter"/>
</dbReference>
<sequence length="444" mass="49734">MKVLKFGGTSVGSAESIRNVKEIITNQPGSKIVVLSAMSGVTNELVNLVEYFKLGSKSTMNEIMERLHQKHKNVIGELFPDSEAKNDTLAQIEQMFGQLQEVVSAKYNAELEPVILTFGESFLTYIFSKYLESGGVNNTLLDAKDFMHVQSLENPNIDIVSARLEETLRREIRSEIYITQGFVRIDRFRNINTLKRGGSDYSATIIAASCGAKEVQIWTDIDGFHNNDPRYVENTTALSHLTFEEAAELAYFGAKILHPQTVQPVKDRNIPIYLKNTFTPKAAGTKISSEVRSTGLKAISAKDGITAIKIKSNRMLMAHGFLRKIFDVFDKHQTAIDMITTSEIAISLTIDDIRNLDLILNELEGYGEITVEKEHSIICIVGESVIEDKGIYRIFELLNDIPVRMISYGGSKNNISLLVDTRNKIEILKSLNEKLFSNRVQTVV</sequence>
<dbReference type="InterPro" id="IPR005260">
    <property type="entry name" value="Asp_kin_monofn"/>
</dbReference>
<comment type="pathway">
    <text evidence="1 10">Amino-acid biosynthesis; L-lysine biosynthesis via DAP pathway; (S)-tetrahydrodipicolinate from L-aspartate: step 1/4.</text>
</comment>
<evidence type="ECO:0000256" key="9">
    <source>
        <dbReference type="RuleBase" id="RU003448"/>
    </source>
</evidence>
<keyword evidence="5 9" id="KW-0418">Kinase</keyword>
<dbReference type="InterPro" id="IPR042199">
    <property type="entry name" value="AsparK_Bifunc_asparK/hSer_DH"/>
</dbReference>
<dbReference type="InterPro" id="IPR018042">
    <property type="entry name" value="Aspartate_kinase_CS"/>
</dbReference>
<proteinExistence type="inferred from homology"/>
<dbReference type="Gene3D" id="3.30.70.260">
    <property type="match status" value="2"/>
</dbReference>
<dbReference type="AlphaFoldDB" id="A0A918VWG1"/>
<dbReference type="PANTHER" id="PTHR21499:SF59">
    <property type="entry name" value="ASPARTOKINASE"/>
    <property type="match status" value="1"/>
</dbReference>
<gene>
    <name evidence="13" type="ORF">GCM10007103_10920</name>
</gene>